<dbReference type="PANTHER" id="PTHR31720:SF12">
    <property type="entry name" value="SERPENTINE RECEPTOR, CLASS T-RELATED"/>
    <property type="match status" value="1"/>
</dbReference>
<dbReference type="OrthoDB" id="5859983at2759"/>
<evidence type="ECO:0008006" key="4">
    <source>
        <dbReference type="Google" id="ProtNLM"/>
    </source>
</evidence>
<feature type="transmembrane region" description="Helical" evidence="1">
    <location>
        <begin position="241"/>
        <end position="264"/>
    </location>
</feature>
<feature type="transmembrane region" description="Helical" evidence="1">
    <location>
        <begin position="146"/>
        <end position="164"/>
    </location>
</feature>
<dbReference type="InParanoid" id="E3LJE1"/>
<dbReference type="GeneID" id="9820459"/>
<evidence type="ECO:0000313" key="2">
    <source>
        <dbReference type="EMBL" id="EFO95274.1"/>
    </source>
</evidence>
<dbReference type="OMA" id="TMMENIM"/>
<reference evidence="2" key="1">
    <citation type="submission" date="2007-07" db="EMBL/GenBank/DDBJ databases">
        <title>PCAP assembly of the Caenorhabditis remanei genome.</title>
        <authorList>
            <consortium name="The Caenorhabditis remanei Sequencing Consortium"/>
            <person name="Wilson R.K."/>
        </authorList>
    </citation>
    <scope>NUCLEOTIDE SEQUENCE [LARGE SCALE GENOMIC DNA]</scope>
    <source>
        <strain evidence="2">PB4641</strain>
    </source>
</reference>
<feature type="transmembrane region" description="Helical" evidence="1">
    <location>
        <begin position="273"/>
        <end position="294"/>
    </location>
</feature>
<evidence type="ECO:0000313" key="3">
    <source>
        <dbReference type="Proteomes" id="UP000008281"/>
    </source>
</evidence>
<keyword evidence="3" id="KW-1185">Reference proteome</keyword>
<dbReference type="CTD" id="9820459"/>
<feature type="transmembrane region" description="Helical" evidence="1">
    <location>
        <begin position="62"/>
        <end position="85"/>
    </location>
</feature>
<evidence type="ECO:0000256" key="1">
    <source>
        <dbReference type="SAM" id="Phobius"/>
    </source>
</evidence>
<dbReference type="AlphaFoldDB" id="E3LJE1"/>
<name>E3LJE1_CAERE</name>
<protein>
    <recommendedName>
        <fullName evidence="4">Serpentine Receptor, class Z</fullName>
    </recommendedName>
</protein>
<dbReference type="eggNOG" id="ENOG502THC3">
    <property type="taxonomic scope" value="Eukaryota"/>
</dbReference>
<dbReference type="Pfam" id="PF10325">
    <property type="entry name" value="7TM_GPCR_Srz"/>
    <property type="match status" value="1"/>
</dbReference>
<gene>
    <name evidence="2" type="ORF">CRE_08692</name>
</gene>
<feature type="transmembrane region" description="Helical" evidence="1">
    <location>
        <begin position="13"/>
        <end position="41"/>
    </location>
</feature>
<dbReference type="EMBL" id="DS268409">
    <property type="protein sequence ID" value="EFO95274.1"/>
    <property type="molecule type" value="Genomic_DNA"/>
</dbReference>
<dbReference type="PANTHER" id="PTHR31720">
    <property type="entry name" value="SERPENTINE RECEPTOR, CLASS Z-RELATED"/>
    <property type="match status" value="1"/>
</dbReference>
<proteinExistence type="predicted"/>
<organism evidence="3">
    <name type="scientific">Caenorhabditis remanei</name>
    <name type="common">Caenorhabditis vulgaris</name>
    <dbReference type="NCBI Taxonomy" id="31234"/>
    <lineage>
        <taxon>Eukaryota</taxon>
        <taxon>Metazoa</taxon>
        <taxon>Ecdysozoa</taxon>
        <taxon>Nematoda</taxon>
        <taxon>Chromadorea</taxon>
        <taxon>Rhabditida</taxon>
        <taxon>Rhabditina</taxon>
        <taxon>Rhabditomorpha</taxon>
        <taxon>Rhabditoidea</taxon>
        <taxon>Rhabditidae</taxon>
        <taxon>Peloderinae</taxon>
        <taxon>Caenorhabditis</taxon>
    </lineage>
</organism>
<dbReference type="KEGG" id="crq:GCK72_019884"/>
<feature type="transmembrane region" description="Helical" evidence="1">
    <location>
        <begin position="91"/>
        <end position="110"/>
    </location>
</feature>
<dbReference type="Proteomes" id="UP000008281">
    <property type="component" value="Unassembled WGS sequence"/>
</dbReference>
<sequence>MGLEFFCVGDSCILMFITAAFLLTILLSSIFLLYPFYFMAFRANRERDETTSSTVFYILKHFYHVVNFMEVCFIVDIILIFVFFFSYGETASYIVIPVGIILFLTLHITLTVTMMENIMLSALAIYRFSLYFFPRSESILTTSLNIFRKTIAFLYVIIFIVNLTQRIIKLFIMYQDHSKSEHIDYSGVSDIETFDMVNNIVYMGLTVFQLLSAFLYLPMLFSVRKMGNLQSAKTSQPEKYIMYQTFFLVFFRMLYIPFILYLVASRNEISGDILFFGMCVIDMFVTHFIIQASYLSANKKHVESLFNSCGCRKNKISDNYTSTMESTIVAATN</sequence>
<dbReference type="RefSeq" id="XP_003116378.2">
    <property type="nucleotide sequence ID" value="XM_003116330.2"/>
</dbReference>
<accession>E3LJE1</accession>
<dbReference type="HOGENOM" id="CLU_056063_2_1_1"/>
<keyword evidence="1" id="KW-1133">Transmembrane helix</keyword>
<keyword evidence="1" id="KW-0812">Transmembrane</keyword>
<feature type="transmembrane region" description="Helical" evidence="1">
    <location>
        <begin position="200"/>
        <end position="221"/>
    </location>
</feature>
<dbReference type="InterPro" id="IPR018817">
    <property type="entry name" value="7TM_GPCR_serpentine_rcpt_Srz"/>
</dbReference>
<keyword evidence="1" id="KW-0472">Membrane</keyword>